<dbReference type="AlphaFoldDB" id="A0AAU8J6H1"/>
<accession>A0AAU8J6H1</accession>
<dbReference type="EMBL" id="CP159837">
    <property type="protein sequence ID" value="XCM34700.1"/>
    <property type="molecule type" value="Genomic_DNA"/>
</dbReference>
<gene>
    <name evidence="1" type="ORF">ABWT76_003323</name>
</gene>
<proteinExistence type="predicted"/>
<reference evidence="1" key="1">
    <citation type="submission" date="2024-07" db="EMBL/GenBank/DDBJ databases">
        <authorList>
            <person name="Kim Y.J."/>
            <person name="Jeong J.Y."/>
        </authorList>
    </citation>
    <scope>NUCLEOTIDE SEQUENCE</scope>
    <source>
        <strain evidence="1">GIHE-MW2</strain>
    </source>
</reference>
<name>A0AAU8J6H1_9CYAN</name>
<protein>
    <submittedName>
        <fullName evidence="1">Uncharacterized protein</fullName>
    </submittedName>
</protein>
<dbReference type="RefSeq" id="WP_054469194.1">
    <property type="nucleotide sequence ID" value="NZ_CP159837.1"/>
</dbReference>
<evidence type="ECO:0000313" key="1">
    <source>
        <dbReference type="EMBL" id="XCM34700.1"/>
    </source>
</evidence>
<sequence>MQKMMRFFSASILMVVLFFSNVVPVWASSSFNPIDNVSISQAYTANSQSEQIQKHLIVEKMVCRYVDGQKRCWDE</sequence>
<organism evidence="1">
    <name type="scientific">Planktothricoides raciborskii GIHE-MW2</name>
    <dbReference type="NCBI Taxonomy" id="2792601"/>
    <lineage>
        <taxon>Bacteria</taxon>
        <taxon>Bacillati</taxon>
        <taxon>Cyanobacteriota</taxon>
        <taxon>Cyanophyceae</taxon>
        <taxon>Oscillatoriophycideae</taxon>
        <taxon>Oscillatoriales</taxon>
        <taxon>Oscillatoriaceae</taxon>
        <taxon>Planktothricoides</taxon>
    </lineage>
</organism>